<protein>
    <submittedName>
        <fullName evidence="1">Capsule polysaccharide export protein KpsC</fullName>
    </submittedName>
</protein>
<proteinExistence type="predicted"/>
<dbReference type="Pfam" id="PF05159">
    <property type="entry name" value="Capsule_synth"/>
    <property type="match status" value="1"/>
</dbReference>
<reference evidence="1" key="1">
    <citation type="submission" date="2009-01" db="EMBL/GenBank/DDBJ databases">
        <title>Complete sequence of chromosome of Francisella philomiragia subsp. philomiragia ATCC 25017.</title>
        <authorList>
            <consortium name="US DOE Joint Genome Institute"/>
            <person name="Copeland A."/>
            <person name="Lucas S."/>
            <person name="Lapidus A."/>
            <person name="Barry K."/>
            <person name="Detter J.C."/>
            <person name="Glavina del Rio T."/>
            <person name="Hammon N."/>
            <person name="Israni S."/>
            <person name="Dalin E."/>
            <person name="Tice H."/>
            <person name="Pitluck S."/>
            <person name="Chain P."/>
            <person name="Malfatti S."/>
            <person name="Shin M."/>
            <person name="Vergez L."/>
            <person name="Schmutz J."/>
            <person name="Larimer F."/>
            <person name="Land M."/>
            <person name="Hauser L."/>
            <person name="Richardson P."/>
        </authorList>
    </citation>
    <scope>NUCLEOTIDE SEQUENCE</scope>
    <source>
        <strain evidence="1">ATCC 25017</strain>
    </source>
</reference>
<evidence type="ECO:0000313" key="1">
    <source>
        <dbReference type="EMBL" id="ABZ87405.1"/>
    </source>
</evidence>
<sequence length="324" mass="36993">MLYRYRYYINNFLQLFYKQRFAGWGRKKTGRLALWCHAKFGGSVRLYEDGFIRSLGLGVDGSPAFSVVVDDIGIYYDATMPSRLENILNSYDFAVDGELLTTAREAIMLIRKYNVSKYNSAPEVDDKFCQKYNLAIDNDSYEILNQVQDSDSFIKNNILIIAQTAGDSSLEYGLANHYSTDDMLGAAILENPLAKIYLKIHPDVLTGKKQSDIDIANIPENITIISENVNPVSLLKYFDKVYTKTSGMGFEALLLGCECVCFGMPYYAGWGITDDRVKCDRRVRKLSIEEVFAAAYILYSKYYNPYKKRQSNIIDTITEIVKRR</sequence>
<dbReference type="AlphaFoldDB" id="B0TXE7"/>
<dbReference type="eggNOG" id="COG3563">
    <property type="taxonomic scope" value="Bacteria"/>
</dbReference>
<dbReference type="CDD" id="cd16440">
    <property type="entry name" value="beta_Kdo_transferase_KpsC_1"/>
    <property type="match status" value="1"/>
</dbReference>
<dbReference type="EMBL" id="CP000937">
    <property type="protein sequence ID" value="ABZ87405.1"/>
    <property type="molecule type" value="Genomic_DNA"/>
</dbReference>
<name>B0TXE7_FRAP2</name>
<dbReference type="HOGENOM" id="CLU_048725_1_0_6"/>
<organism evidence="1">
    <name type="scientific">Francisella philomiragia subsp. philomiragia (strain ATCC 25017 / CCUG 19701 / FSC 153 / O#319-036)</name>
    <dbReference type="NCBI Taxonomy" id="484022"/>
    <lineage>
        <taxon>Bacteria</taxon>
        <taxon>Pseudomonadati</taxon>
        <taxon>Pseudomonadota</taxon>
        <taxon>Gammaproteobacteria</taxon>
        <taxon>Thiotrichales</taxon>
        <taxon>Francisellaceae</taxon>
        <taxon>Francisella</taxon>
    </lineage>
</organism>
<dbReference type="InterPro" id="IPR007833">
    <property type="entry name" value="Capsule_polysaccharide_synth"/>
</dbReference>
<gene>
    <name evidence="1" type="ordered locus">Fphi_1180</name>
</gene>
<dbReference type="KEGG" id="fph:Fphi_1180"/>
<accession>B0TXE7</accession>
<dbReference type="GO" id="GO:0015774">
    <property type="term" value="P:polysaccharide transport"/>
    <property type="evidence" value="ECO:0007669"/>
    <property type="project" value="InterPro"/>
</dbReference>
<dbReference type="GO" id="GO:0000271">
    <property type="term" value="P:polysaccharide biosynthetic process"/>
    <property type="evidence" value="ECO:0007669"/>
    <property type="project" value="InterPro"/>
</dbReference>